<feature type="transmembrane region" description="Helical" evidence="8">
    <location>
        <begin position="171"/>
        <end position="198"/>
    </location>
</feature>
<keyword evidence="11" id="KW-1185">Reference proteome</keyword>
<keyword evidence="6 8" id="KW-1133">Transmembrane helix</keyword>
<accession>A0A923PJJ2</accession>
<dbReference type="Pfam" id="PF13231">
    <property type="entry name" value="PMT_2"/>
    <property type="match status" value="1"/>
</dbReference>
<feature type="domain" description="Glycosyltransferase RgtA/B/C/D-like" evidence="9">
    <location>
        <begin position="68"/>
        <end position="224"/>
    </location>
</feature>
<keyword evidence="5 8" id="KW-0812">Transmembrane</keyword>
<evidence type="ECO:0000313" key="11">
    <source>
        <dbReference type="Proteomes" id="UP000650081"/>
    </source>
</evidence>
<feature type="transmembrane region" description="Helical" evidence="8">
    <location>
        <begin position="260"/>
        <end position="282"/>
    </location>
</feature>
<feature type="transmembrane region" description="Helical" evidence="8">
    <location>
        <begin position="420"/>
        <end position="439"/>
    </location>
</feature>
<reference evidence="10" key="1">
    <citation type="submission" date="2020-08" db="EMBL/GenBank/DDBJ databases">
        <title>Lewinella bacteria from marine environments.</title>
        <authorList>
            <person name="Zhong Y."/>
        </authorList>
    </citation>
    <scope>NUCLEOTIDE SEQUENCE</scope>
    <source>
        <strain evidence="10">KCTC 42187</strain>
    </source>
</reference>
<dbReference type="EMBL" id="JACSIT010000080">
    <property type="protein sequence ID" value="MBC6993846.1"/>
    <property type="molecule type" value="Genomic_DNA"/>
</dbReference>
<evidence type="ECO:0000259" key="9">
    <source>
        <dbReference type="Pfam" id="PF13231"/>
    </source>
</evidence>
<keyword evidence="7 8" id="KW-0472">Membrane</keyword>
<name>A0A923PJJ2_9BACT</name>
<dbReference type="RefSeq" id="WP_187465943.1">
    <property type="nucleotide sequence ID" value="NZ_JACSIT010000080.1"/>
</dbReference>
<comment type="caution">
    <text evidence="10">The sequence shown here is derived from an EMBL/GenBank/DDBJ whole genome shotgun (WGS) entry which is preliminary data.</text>
</comment>
<evidence type="ECO:0000256" key="8">
    <source>
        <dbReference type="SAM" id="Phobius"/>
    </source>
</evidence>
<evidence type="ECO:0000313" key="10">
    <source>
        <dbReference type="EMBL" id="MBC6993846.1"/>
    </source>
</evidence>
<evidence type="ECO:0000256" key="4">
    <source>
        <dbReference type="ARBA" id="ARBA00022679"/>
    </source>
</evidence>
<proteinExistence type="predicted"/>
<evidence type="ECO:0000256" key="6">
    <source>
        <dbReference type="ARBA" id="ARBA00022989"/>
    </source>
</evidence>
<keyword evidence="3" id="KW-0328">Glycosyltransferase</keyword>
<dbReference type="GO" id="GO:0009103">
    <property type="term" value="P:lipopolysaccharide biosynthetic process"/>
    <property type="evidence" value="ECO:0007669"/>
    <property type="project" value="UniProtKB-ARBA"/>
</dbReference>
<dbReference type="InterPro" id="IPR038731">
    <property type="entry name" value="RgtA/B/C-like"/>
</dbReference>
<organism evidence="10 11">
    <name type="scientific">Neolewinella lacunae</name>
    <dbReference type="NCBI Taxonomy" id="1517758"/>
    <lineage>
        <taxon>Bacteria</taxon>
        <taxon>Pseudomonadati</taxon>
        <taxon>Bacteroidota</taxon>
        <taxon>Saprospiria</taxon>
        <taxon>Saprospirales</taxon>
        <taxon>Lewinellaceae</taxon>
        <taxon>Neolewinella</taxon>
    </lineage>
</organism>
<dbReference type="PANTHER" id="PTHR33908:SF3">
    <property type="entry name" value="UNDECAPRENYL PHOSPHATE-ALPHA-4-AMINO-4-DEOXY-L-ARABINOSE ARABINOSYL TRANSFERASE"/>
    <property type="match status" value="1"/>
</dbReference>
<sequence>MAHPAPSPRPAKLLLIGASVLVGSWLLGLNHLPLFDWDELNFAETAREMLASGNFLLPTINYQPFHEKPPLFAWFQVLSMSIWGQNPLGARFPNVVCGVLTLLVLWRLGKRLHGDPFGLWWAALLGLSVLPQLYFRSGIIDPWFNLFILLGLFPSLAGERLNGRTVLISGAWLGLAVLTKGPAAGLIGGLCWLGLLVLVPCERPGRAVRYALIGLLALVPAALWFAALWWQDQGGLVLDFLAYQWRLFSKEDAGHGGFPGYHVVVLLLGCFPAGVFALPALLNRRAYATPADRGMRLLFWTVLILFSIVNTKIVHYSSLCYFPLAWFAARWVSSSAPGSVRHVQTATAAIWGLYALLSLALPAAGSTVELWLPRIQDAELVSRLQLPVEWPWYTFLPGLLLLGGLAVLWQLQSAPPPRVLLAHLLISFAFVSVALPSFAPRLQAYSQGEAVAFFQSLEGKEVYLGTAYYKSYAHWFYAKIPPERYAAGCQDRQCQFHGPTTLPLYFASPLRKTEQVLREVPDAQVLYSRGGFTFYLRPAAAAH</sequence>
<evidence type="ECO:0000256" key="2">
    <source>
        <dbReference type="ARBA" id="ARBA00022475"/>
    </source>
</evidence>
<protein>
    <submittedName>
        <fullName evidence="10">Glycosyltransferase family 39 protein</fullName>
    </submittedName>
</protein>
<keyword evidence="2" id="KW-1003">Cell membrane</keyword>
<feature type="transmembrane region" description="Helical" evidence="8">
    <location>
        <begin position="210"/>
        <end position="230"/>
    </location>
</feature>
<feature type="transmembrane region" description="Helical" evidence="8">
    <location>
        <begin position="12"/>
        <end position="32"/>
    </location>
</feature>
<dbReference type="AlphaFoldDB" id="A0A923PJJ2"/>
<evidence type="ECO:0000256" key="7">
    <source>
        <dbReference type="ARBA" id="ARBA00023136"/>
    </source>
</evidence>
<dbReference type="GO" id="GO:0005886">
    <property type="term" value="C:plasma membrane"/>
    <property type="evidence" value="ECO:0007669"/>
    <property type="project" value="UniProtKB-SubCell"/>
</dbReference>
<evidence type="ECO:0000256" key="1">
    <source>
        <dbReference type="ARBA" id="ARBA00004651"/>
    </source>
</evidence>
<feature type="transmembrane region" description="Helical" evidence="8">
    <location>
        <begin position="345"/>
        <end position="364"/>
    </location>
</feature>
<evidence type="ECO:0000256" key="3">
    <source>
        <dbReference type="ARBA" id="ARBA00022676"/>
    </source>
</evidence>
<dbReference type="GO" id="GO:0016763">
    <property type="term" value="F:pentosyltransferase activity"/>
    <property type="evidence" value="ECO:0007669"/>
    <property type="project" value="TreeGrafter"/>
</dbReference>
<feature type="transmembrane region" description="Helical" evidence="8">
    <location>
        <begin position="118"/>
        <end position="135"/>
    </location>
</feature>
<dbReference type="GO" id="GO:0010041">
    <property type="term" value="P:response to iron(III) ion"/>
    <property type="evidence" value="ECO:0007669"/>
    <property type="project" value="TreeGrafter"/>
</dbReference>
<comment type="subcellular location">
    <subcellularLocation>
        <location evidence="1">Cell membrane</location>
        <topology evidence="1">Multi-pass membrane protein</topology>
    </subcellularLocation>
</comment>
<dbReference type="PANTHER" id="PTHR33908">
    <property type="entry name" value="MANNOSYLTRANSFERASE YKCB-RELATED"/>
    <property type="match status" value="1"/>
</dbReference>
<keyword evidence="4" id="KW-0808">Transferase</keyword>
<feature type="transmembrane region" description="Helical" evidence="8">
    <location>
        <begin position="88"/>
        <end position="106"/>
    </location>
</feature>
<dbReference type="InterPro" id="IPR050297">
    <property type="entry name" value="LipidA_mod_glycosyltrf_83"/>
</dbReference>
<gene>
    <name evidence="10" type="ORF">H9S92_06725</name>
</gene>
<evidence type="ECO:0000256" key="5">
    <source>
        <dbReference type="ARBA" id="ARBA00022692"/>
    </source>
</evidence>
<dbReference type="Proteomes" id="UP000650081">
    <property type="component" value="Unassembled WGS sequence"/>
</dbReference>
<feature type="transmembrane region" description="Helical" evidence="8">
    <location>
        <begin position="390"/>
        <end position="408"/>
    </location>
</feature>
<feature type="transmembrane region" description="Helical" evidence="8">
    <location>
        <begin position="294"/>
        <end position="310"/>
    </location>
</feature>